<name>A0A518VCU0_BRELA</name>
<dbReference type="OrthoDB" id="2463897at2"/>
<reference evidence="1 2" key="1">
    <citation type="submission" date="2018-11" db="EMBL/GenBank/DDBJ databases">
        <title>Phylogenetic determinants of toxin gene distribution in genomes of Brevibacillus laterosporus.</title>
        <authorList>
            <person name="Glare T.R."/>
            <person name="Durrant A."/>
            <person name="Berry C."/>
            <person name="Palma L."/>
            <person name="Ormskirk M."/>
            <person name="Cox M.O."/>
        </authorList>
    </citation>
    <scope>NUCLEOTIDE SEQUENCE [LARGE SCALE GENOMIC DNA]</scope>
    <source>
        <strain evidence="1 2">1821L</strain>
    </source>
</reference>
<sequence>MISIDMNIPEEALVFLEISPMLEVAGSLHMLTQRFVHFLHHPEYVEMIQMMKHEHLFNELLYFTPLFVDQIPLLFTPILTCGIQELEEQFEFVTTLPLRTFMHSFEQNMRIYKERRPSHTPPIEQDYNDDPELLFHRFILFLTSYIRLIFHSTWNNQYPVLTIMQQQLLTHFHSSREHISHFLLSMFPSARNGDRIGTILLFENRIKGVELTLNSLHLYISWYLRHPVYTYRPEAFGQPPLLLMAFPSLMLRQSY</sequence>
<proteinExistence type="predicted"/>
<dbReference type="EMBL" id="CP033464">
    <property type="protein sequence ID" value="QDX94794.1"/>
    <property type="molecule type" value="Genomic_DNA"/>
</dbReference>
<organism evidence="1 2">
    <name type="scientific">Brevibacillus laterosporus</name>
    <name type="common">Bacillus laterosporus</name>
    <dbReference type="NCBI Taxonomy" id="1465"/>
    <lineage>
        <taxon>Bacteria</taxon>
        <taxon>Bacillati</taxon>
        <taxon>Bacillota</taxon>
        <taxon>Bacilli</taxon>
        <taxon>Bacillales</taxon>
        <taxon>Paenibacillaceae</taxon>
        <taxon>Brevibacillus</taxon>
    </lineage>
</organism>
<evidence type="ECO:0000313" key="1">
    <source>
        <dbReference type="EMBL" id="QDX94794.1"/>
    </source>
</evidence>
<keyword evidence="2" id="KW-1185">Reference proteome</keyword>
<accession>A0A518VCU0</accession>
<dbReference type="Proteomes" id="UP000319432">
    <property type="component" value="Chromosome"/>
</dbReference>
<dbReference type="AlphaFoldDB" id="A0A518VCU0"/>
<evidence type="ECO:0000313" key="2">
    <source>
        <dbReference type="Proteomes" id="UP000319432"/>
    </source>
</evidence>
<gene>
    <name evidence="1" type="ORF">EEL30_22395</name>
</gene>
<protein>
    <submittedName>
        <fullName evidence="1">Uncharacterized protein</fullName>
    </submittedName>
</protein>